<feature type="transmembrane region" description="Helical" evidence="1">
    <location>
        <begin position="326"/>
        <end position="348"/>
    </location>
</feature>
<dbReference type="OrthoDB" id="2955510at2"/>
<feature type="transmembrane region" description="Helical" evidence="1">
    <location>
        <begin position="94"/>
        <end position="120"/>
    </location>
</feature>
<dbReference type="EMBL" id="PGFF01000001">
    <property type="protein sequence ID" value="PJJ72462.1"/>
    <property type="molecule type" value="Genomic_DNA"/>
</dbReference>
<keyword evidence="1" id="KW-0472">Membrane</keyword>
<sequence>MDRLLISLKFTMLRHTTAGLRGWGWIIGGALVIATWTAVVLASDTARHVVVTLALAAWGVGAVIGPILVSGNGVLRPSYFALLPLDRRALGRGLLVSTFVGAASGLVLLTSLVTVVPAVAGGAGAVAVAVLAAGLSWVLVITLSRLVFALLGAAMRSKFGVEIAAIQYGLMFAAMFTGWMIVQAAAQSVPVLLRDGIPVPAVTAVLDALPTSWALLAVEAAGRGDGVGAAAFLSAIGALDAALVLVTVRLLVPREDVARRQRRSRPRSTRSVAGGGLLPATQPGAVVFKEVRQWTRDPWRSLEVRSAVWTGVAIGGFALASGTYSAFGAFAGAIVAFMLGLSACNVYGQDGTAVWQTLVGQDATSVRSDVRGRQWAAILVFAPQALLIAAIAVPLSGHWWTVPYVVAALAALFGAASGAAIVVSAAGVSPGVDPRMRVGPNDANGNIGVHVWIVMLLITIGVLPTGAAVVASILWPSTATIIAMVAVGVANGFMAAWLLGRVAIRYLERRMPEVYSRIRYGRVFLEAGTGPLAWTERATLEGEQVAREQKRKEREKRLARS</sequence>
<feature type="transmembrane region" description="Helical" evidence="1">
    <location>
        <begin position="126"/>
        <end position="151"/>
    </location>
</feature>
<proteinExistence type="predicted"/>
<evidence type="ECO:0000313" key="2">
    <source>
        <dbReference type="EMBL" id="PJJ72462.1"/>
    </source>
</evidence>
<feature type="transmembrane region" description="Helical" evidence="1">
    <location>
        <begin position="402"/>
        <end position="428"/>
    </location>
</feature>
<feature type="transmembrane region" description="Helical" evidence="1">
    <location>
        <begin position="375"/>
        <end position="396"/>
    </location>
</feature>
<name>A0A2M9CKP9_9MICO</name>
<feature type="transmembrane region" description="Helical" evidence="1">
    <location>
        <begin position="302"/>
        <end position="320"/>
    </location>
</feature>
<feature type="transmembrane region" description="Helical" evidence="1">
    <location>
        <begin position="49"/>
        <end position="74"/>
    </location>
</feature>
<feature type="transmembrane region" description="Helical" evidence="1">
    <location>
        <begin position="229"/>
        <end position="252"/>
    </location>
</feature>
<organism evidence="2 3">
    <name type="scientific">Diaminobutyricimonas aerilata</name>
    <dbReference type="NCBI Taxonomy" id="1162967"/>
    <lineage>
        <taxon>Bacteria</taxon>
        <taxon>Bacillati</taxon>
        <taxon>Actinomycetota</taxon>
        <taxon>Actinomycetes</taxon>
        <taxon>Micrococcales</taxon>
        <taxon>Microbacteriaceae</taxon>
        <taxon>Diaminobutyricimonas</taxon>
    </lineage>
</organism>
<protein>
    <submittedName>
        <fullName evidence="2">ABC-2 type transport system permease protein</fullName>
    </submittedName>
</protein>
<gene>
    <name evidence="2" type="ORF">CLV46_2034</name>
</gene>
<accession>A0A2M9CKP9</accession>
<comment type="caution">
    <text evidence="2">The sequence shown here is derived from an EMBL/GenBank/DDBJ whole genome shotgun (WGS) entry which is preliminary data.</text>
</comment>
<dbReference type="RefSeq" id="WP_100364648.1">
    <property type="nucleotide sequence ID" value="NZ_PGFF01000001.1"/>
</dbReference>
<evidence type="ECO:0000313" key="3">
    <source>
        <dbReference type="Proteomes" id="UP000228758"/>
    </source>
</evidence>
<dbReference type="Proteomes" id="UP000228758">
    <property type="component" value="Unassembled WGS sequence"/>
</dbReference>
<feature type="transmembrane region" description="Helical" evidence="1">
    <location>
        <begin position="163"/>
        <end position="182"/>
    </location>
</feature>
<feature type="transmembrane region" description="Helical" evidence="1">
    <location>
        <begin position="481"/>
        <end position="500"/>
    </location>
</feature>
<reference evidence="2 3" key="1">
    <citation type="submission" date="2017-11" db="EMBL/GenBank/DDBJ databases">
        <title>Genomic Encyclopedia of Archaeal and Bacterial Type Strains, Phase II (KMG-II): From Individual Species to Whole Genera.</title>
        <authorList>
            <person name="Goeker M."/>
        </authorList>
    </citation>
    <scope>NUCLEOTIDE SEQUENCE [LARGE SCALE GENOMIC DNA]</scope>
    <source>
        <strain evidence="2 3">DSM 27393</strain>
    </source>
</reference>
<dbReference type="AlphaFoldDB" id="A0A2M9CKP9"/>
<keyword evidence="1" id="KW-0812">Transmembrane</keyword>
<evidence type="ECO:0000256" key="1">
    <source>
        <dbReference type="SAM" id="Phobius"/>
    </source>
</evidence>
<feature type="transmembrane region" description="Helical" evidence="1">
    <location>
        <begin position="20"/>
        <end position="43"/>
    </location>
</feature>
<keyword evidence="1" id="KW-1133">Transmembrane helix</keyword>
<feature type="transmembrane region" description="Helical" evidence="1">
    <location>
        <begin position="449"/>
        <end position="475"/>
    </location>
</feature>
<keyword evidence="3" id="KW-1185">Reference proteome</keyword>